<evidence type="ECO:0000259" key="1">
    <source>
        <dbReference type="Pfam" id="PF06985"/>
    </source>
</evidence>
<reference evidence="3" key="1">
    <citation type="journal article" date="2020" name="Stud. Mycol.">
        <title>101 Dothideomycetes genomes: A test case for predicting lifestyles and emergence of pathogens.</title>
        <authorList>
            <person name="Haridas S."/>
            <person name="Albert R."/>
            <person name="Binder M."/>
            <person name="Bloem J."/>
            <person name="LaButti K."/>
            <person name="Salamov A."/>
            <person name="Andreopoulos B."/>
            <person name="Baker S."/>
            <person name="Barry K."/>
            <person name="Bills G."/>
            <person name="Bluhm B."/>
            <person name="Cannon C."/>
            <person name="Castanera R."/>
            <person name="Culley D."/>
            <person name="Daum C."/>
            <person name="Ezra D."/>
            <person name="Gonzalez J."/>
            <person name="Henrissat B."/>
            <person name="Kuo A."/>
            <person name="Liang C."/>
            <person name="Lipzen A."/>
            <person name="Lutzoni F."/>
            <person name="Magnuson J."/>
            <person name="Mondo S."/>
            <person name="Nolan M."/>
            <person name="Ohm R."/>
            <person name="Pangilinan J."/>
            <person name="Park H.-J."/>
            <person name="Ramirez L."/>
            <person name="Alfaro M."/>
            <person name="Sun H."/>
            <person name="Tritt A."/>
            <person name="Yoshinaga Y."/>
            <person name="Zwiers L.-H."/>
            <person name="Turgeon B."/>
            <person name="Goodwin S."/>
            <person name="Spatafora J."/>
            <person name="Crous P."/>
            <person name="Grigoriev I."/>
        </authorList>
    </citation>
    <scope>NUCLEOTIDE SEQUENCE [LARGE SCALE GENOMIC DNA]</scope>
    <source>
        <strain evidence="3">CBS 304.66</strain>
    </source>
</reference>
<dbReference type="PANTHER" id="PTHR33112:SF13">
    <property type="entry name" value="HETEROKARYON INCOMPATIBILITY DOMAIN-CONTAINING PROTEIN"/>
    <property type="match status" value="1"/>
</dbReference>
<protein>
    <submittedName>
        <fullName evidence="2">HET-domain-containing protein</fullName>
    </submittedName>
</protein>
<keyword evidence="3" id="KW-1185">Reference proteome</keyword>
<feature type="domain" description="Heterokaryon incompatibility" evidence="1">
    <location>
        <begin position="217"/>
        <end position="359"/>
    </location>
</feature>
<comment type="caution">
    <text evidence="2">The sequence shown here is derived from an EMBL/GenBank/DDBJ whole genome shotgun (WGS) entry which is preliminary data.</text>
</comment>
<sequence length="641" mass="72125">MPIAEKIQERDLFVTSQNPKISINYETSCAAQYLMASSSCTICRNLSPSPRLDARIGVKFMSLRQVYDKASQGCGDCKLLWRSFEAVVNSDVSHQALAESGKWSSVDARVVCDYLEEGGKKVELRFQRPEYKLRVELYGVDGSPNPRNFTLARPENKSQGSTTDKEIAGEWISHCVANHVSCGPGLPSPLPKRILDISRDPRRVFLHEPQEGVVARYACLSYCWGTSHTVMTTQLTFESHKTGIAITSLPKTFRDSIAFARGLSLDFLWIDSMCIIQDSTLDWRAEAAKMAQYYSNAYLTLAATISSNSDGGLFTSTSDIVLSLDDDDSQTWIARPKKHLQIASPATTALFGRGWIFQERLLSPRVLHFCDTELCFECCVESRCECGQDMPDQGWQIKQEYLQGPTWRTYDPTDVDIWHRMVEAYCRLKLTKGSDKLPALAGLADQMRMRRKTRYVAGLWEDSLLVDLLWAYRGRNDTVEGRVVPWRAPSWSWASVEGTVRYGNYPRVTITYTEVLGVNCQWVQPSTTGELLSGVLILEGPVIAGSVRDSKTLYRDAEGLKPMNGLFSIDCTLDDGLVPVLILRIGKDPHGRGTEYFLVLREIDVGKKEFSRVGLLHNAVTGYAWSNFDWDSSEKRLLRIV</sequence>
<evidence type="ECO:0000313" key="3">
    <source>
        <dbReference type="Proteomes" id="UP000800093"/>
    </source>
</evidence>
<evidence type="ECO:0000313" key="2">
    <source>
        <dbReference type="EMBL" id="KAF2260092.1"/>
    </source>
</evidence>
<dbReference type="OrthoDB" id="3486565at2759"/>
<name>A0A9P4K013_9PLEO</name>
<dbReference type="InterPro" id="IPR010730">
    <property type="entry name" value="HET"/>
</dbReference>
<dbReference type="Pfam" id="PF06985">
    <property type="entry name" value="HET"/>
    <property type="match status" value="1"/>
</dbReference>
<accession>A0A9P4K013</accession>
<dbReference type="PANTHER" id="PTHR33112">
    <property type="entry name" value="DOMAIN PROTEIN, PUTATIVE-RELATED"/>
    <property type="match status" value="1"/>
</dbReference>
<dbReference type="EMBL" id="ML986689">
    <property type="protein sequence ID" value="KAF2260092.1"/>
    <property type="molecule type" value="Genomic_DNA"/>
</dbReference>
<dbReference type="Proteomes" id="UP000800093">
    <property type="component" value="Unassembled WGS sequence"/>
</dbReference>
<dbReference type="AlphaFoldDB" id="A0A9P4K013"/>
<organism evidence="2 3">
    <name type="scientific">Lojkania enalia</name>
    <dbReference type="NCBI Taxonomy" id="147567"/>
    <lineage>
        <taxon>Eukaryota</taxon>
        <taxon>Fungi</taxon>
        <taxon>Dikarya</taxon>
        <taxon>Ascomycota</taxon>
        <taxon>Pezizomycotina</taxon>
        <taxon>Dothideomycetes</taxon>
        <taxon>Pleosporomycetidae</taxon>
        <taxon>Pleosporales</taxon>
        <taxon>Pleosporales incertae sedis</taxon>
        <taxon>Lojkania</taxon>
    </lineage>
</organism>
<proteinExistence type="predicted"/>
<gene>
    <name evidence="2" type="ORF">CC78DRAFT_536610</name>
</gene>